<dbReference type="Pfam" id="PF03951">
    <property type="entry name" value="Gln-synt_N"/>
    <property type="match status" value="1"/>
</dbReference>
<feature type="domain" description="GS beta-grasp" evidence="13">
    <location>
        <begin position="13"/>
        <end position="97"/>
    </location>
</feature>
<evidence type="ECO:0000256" key="4">
    <source>
        <dbReference type="ARBA" id="ARBA00023231"/>
    </source>
</evidence>
<dbReference type="SMART" id="SM01230">
    <property type="entry name" value="Gln-synt_C"/>
    <property type="match status" value="1"/>
</dbReference>
<keyword evidence="6 12" id="KW-0067">ATP-binding</keyword>
<feature type="binding site" evidence="6">
    <location>
        <position position="339"/>
    </location>
    <ligand>
        <name>ATP</name>
        <dbReference type="ChEBI" id="CHEBI:30616"/>
    </ligand>
</feature>
<evidence type="ECO:0000256" key="2">
    <source>
        <dbReference type="ARBA" id="ARBA00009897"/>
    </source>
</evidence>
<feature type="binding site" evidence="7">
    <location>
        <position position="213"/>
    </location>
    <ligand>
        <name>Mg(2+)</name>
        <dbReference type="ChEBI" id="CHEBI:18420"/>
        <label>1</label>
    </ligand>
</feature>
<evidence type="ECO:0000313" key="15">
    <source>
        <dbReference type="EMBL" id="SNR61269.1"/>
    </source>
</evidence>
<comment type="catalytic activity">
    <reaction evidence="12">
        <text>L-glutamate + NH4(+) + ATP = L-glutamine + ADP + phosphate + H(+)</text>
        <dbReference type="Rhea" id="RHEA:16169"/>
        <dbReference type="ChEBI" id="CHEBI:15378"/>
        <dbReference type="ChEBI" id="CHEBI:28938"/>
        <dbReference type="ChEBI" id="CHEBI:29985"/>
        <dbReference type="ChEBI" id="CHEBI:30616"/>
        <dbReference type="ChEBI" id="CHEBI:43474"/>
        <dbReference type="ChEBI" id="CHEBI:58359"/>
        <dbReference type="ChEBI" id="CHEBI:456216"/>
        <dbReference type="EC" id="6.3.1.2"/>
    </reaction>
</comment>
<protein>
    <recommendedName>
        <fullName evidence="12">Glutamine synthetase</fullName>
        <ecNumber evidence="12">6.3.1.2</ecNumber>
    </recommendedName>
</protein>
<keyword evidence="12" id="KW-0436">Ligase</keyword>
<dbReference type="Pfam" id="PF00120">
    <property type="entry name" value="Gln-synt_C"/>
    <property type="match status" value="1"/>
</dbReference>
<feature type="binding site" evidence="5">
    <location>
        <position position="339"/>
    </location>
    <ligand>
        <name>L-glutamate</name>
        <dbReference type="ChEBI" id="CHEBI:29985"/>
    </ligand>
</feature>
<comment type="cofactor">
    <cofactor evidence="7">
        <name>Mg(2+)</name>
        <dbReference type="ChEBI" id="CHEBI:18420"/>
    </cofactor>
    <text evidence="7">Binds 2 Mg(2+) ions per subunit.</text>
</comment>
<dbReference type="SUPFAM" id="SSF55931">
    <property type="entry name" value="Glutamine synthetase/guanido kinase"/>
    <property type="match status" value="1"/>
</dbReference>
<reference evidence="15 16" key="1">
    <citation type="submission" date="2017-06" db="EMBL/GenBank/DDBJ databases">
        <authorList>
            <person name="Kim H.J."/>
            <person name="Triplett B.A."/>
        </authorList>
    </citation>
    <scope>NUCLEOTIDE SEQUENCE [LARGE SCALE GENOMIC DNA]</scope>
    <source>
        <strain evidence="15 16">DSM 29052</strain>
    </source>
</reference>
<dbReference type="PROSITE" id="PS00180">
    <property type="entry name" value="GLNA_1"/>
    <property type="match status" value="1"/>
</dbReference>
<comment type="subcellular location">
    <subcellularLocation>
        <location evidence="11">Cytoplasm</location>
    </subcellularLocation>
</comment>
<dbReference type="InterPro" id="IPR008146">
    <property type="entry name" value="Gln_synth_cat_dom"/>
</dbReference>
<dbReference type="GO" id="GO:0004356">
    <property type="term" value="F:glutamine synthetase activity"/>
    <property type="evidence" value="ECO:0007669"/>
    <property type="project" value="UniProtKB-EC"/>
</dbReference>
<dbReference type="InterPro" id="IPR008147">
    <property type="entry name" value="Gln_synt_N"/>
</dbReference>
<accession>A0A238XTD8</accession>
<name>A0A238XTD8_9RHOB</name>
<dbReference type="InterPro" id="IPR036651">
    <property type="entry name" value="Gln_synt_N_sf"/>
</dbReference>
<dbReference type="SUPFAM" id="SSF54368">
    <property type="entry name" value="Glutamine synthetase, N-terminal domain"/>
    <property type="match status" value="1"/>
</dbReference>
<feature type="binding site" evidence="7">
    <location>
        <position position="269"/>
    </location>
    <ligand>
        <name>Mg(2+)</name>
        <dbReference type="ChEBI" id="CHEBI:18420"/>
        <label>1</label>
    </ligand>
</feature>
<dbReference type="GO" id="GO:0005737">
    <property type="term" value="C:cytoplasm"/>
    <property type="evidence" value="ECO:0007669"/>
    <property type="project" value="UniProtKB-SubCell"/>
</dbReference>
<comment type="subunit">
    <text evidence="11">Oligomer of 12 subunits arranged in the form of two hexagons.</text>
</comment>
<dbReference type="GO" id="GO:0046872">
    <property type="term" value="F:metal ion binding"/>
    <property type="evidence" value="ECO:0007669"/>
    <property type="project" value="UniProtKB-KW"/>
</dbReference>
<feature type="binding site" evidence="7">
    <location>
        <position position="220"/>
    </location>
    <ligand>
        <name>Mg(2+)</name>
        <dbReference type="ChEBI" id="CHEBI:18420"/>
        <label>1</label>
    </ligand>
</feature>
<feature type="binding site" evidence="5">
    <location>
        <position position="327"/>
    </location>
    <ligand>
        <name>L-glutamate</name>
        <dbReference type="ChEBI" id="CHEBI:29985"/>
    </ligand>
</feature>
<dbReference type="InterPro" id="IPR027302">
    <property type="entry name" value="Gln_synth_N_conserv_site"/>
</dbReference>
<feature type="domain" description="GS catalytic" evidence="14">
    <location>
        <begin position="105"/>
        <end position="468"/>
    </location>
</feature>
<keyword evidence="4" id="KW-0535">Nitrogen fixation</keyword>
<dbReference type="GO" id="GO:0016020">
    <property type="term" value="C:membrane"/>
    <property type="evidence" value="ECO:0007669"/>
    <property type="project" value="TreeGrafter"/>
</dbReference>
<keyword evidence="11" id="KW-0963">Cytoplasm</keyword>
<dbReference type="PANTHER" id="PTHR43407:SF2">
    <property type="entry name" value="GLUTAMINE SYNTHETASE"/>
    <property type="match status" value="1"/>
</dbReference>
<dbReference type="NCBIfam" id="TIGR00653">
    <property type="entry name" value="GlnA"/>
    <property type="match status" value="1"/>
</dbReference>
<evidence type="ECO:0000256" key="6">
    <source>
        <dbReference type="PIRSR" id="PIRSR604809-2"/>
    </source>
</evidence>
<dbReference type="PROSITE" id="PS00182">
    <property type="entry name" value="GLNA_ADENYLATION"/>
    <property type="match status" value="1"/>
</dbReference>
<dbReference type="Gene3D" id="3.30.590.10">
    <property type="entry name" value="Glutamine synthetase/guanido kinase, catalytic domain"/>
    <property type="match status" value="1"/>
</dbReference>
<dbReference type="EC" id="6.3.1.2" evidence="12"/>
<dbReference type="GO" id="GO:0005524">
    <property type="term" value="F:ATP binding"/>
    <property type="evidence" value="ECO:0007669"/>
    <property type="project" value="UniProtKB-KW"/>
</dbReference>
<keyword evidence="8" id="KW-0597">Phosphoprotein</keyword>
<comment type="subunit">
    <text evidence="3">Oligomer of 12 subunits arranged in the form of two hexameric ring.</text>
</comment>
<dbReference type="InterPro" id="IPR027303">
    <property type="entry name" value="Gln_synth_gly_rich_site"/>
</dbReference>
<evidence type="ECO:0000256" key="9">
    <source>
        <dbReference type="PROSITE-ProRule" id="PRU01330"/>
    </source>
</evidence>
<gene>
    <name evidence="15" type="ORF">SAMN06265370_112118</name>
</gene>
<evidence type="ECO:0000313" key="16">
    <source>
        <dbReference type="Proteomes" id="UP000198417"/>
    </source>
</evidence>
<evidence type="ECO:0000256" key="7">
    <source>
        <dbReference type="PIRSR" id="PIRSR604809-3"/>
    </source>
</evidence>
<sequence length="468" mass="52524">MSVEAVLKMMKDEEVAYVDIRFTDPRGKLQHVTLCEDQVDADFLEEGFMFDGSSIAGWKSIEASDMKLIPDTNSIYIDPFYAEKTLCVHCTVVEPDTLEKYDRDPRGTAIKAEEYLKASGIGDVSYWGPEAEFFLFDDVRYSNTINKVSYEVDALDASWNTDTSYEMGNTGHRPGLKGGYFPVNPIDDAQDIRGEMLSTMKRMGMKVDKHHHEVASCQHELGLIFGSLTHQADEIQKYKYVIHNVAQAYGKSATFMPKPIYGDNGSGMHCNMSIWKDGKPLFAGDKYADLSQEALWYIGGILTHAKSLNAFTNPGTNSYKRLIPGFEAPVLRAYSARNRSGCVRIPWTDSPKAKRVEARFPDPSANPYLCFAALLMAGLDGIKNKIDPGEAMDKNLYDLPPEELAGIPTVCGSLREALEELQKDHDYLLAGDVFTKSQIEGYIELKTEEMQKYEHTPHPVEFGMYYSC</sequence>
<keyword evidence="7" id="KW-0479">Metal-binding</keyword>
<dbReference type="OrthoDB" id="9807095at2"/>
<dbReference type="InterPro" id="IPR004809">
    <property type="entry name" value="Gln_synth_I"/>
</dbReference>
<keyword evidence="7" id="KW-0460">Magnesium</keyword>
<keyword evidence="6 12" id="KW-0547">Nucleotide-binding</keyword>
<feature type="modified residue" description="O-AMP-tyrosine" evidence="8">
    <location>
        <position position="397"/>
    </location>
</feature>
<evidence type="ECO:0000256" key="5">
    <source>
        <dbReference type="PIRSR" id="PIRSR604809-1"/>
    </source>
</evidence>
<evidence type="ECO:0000256" key="3">
    <source>
        <dbReference type="ARBA" id="ARBA00011258"/>
    </source>
</evidence>
<evidence type="ECO:0000259" key="13">
    <source>
        <dbReference type="PROSITE" id="PS51986"/>
    </source>
</evidence>
<feature type="binding site" evidence="6">
    <location>
        <position position="208"/>
    </location>
    <ligand>
        <name>ATP</name>
        <dbReference type="ChEBI" id="CHEBI:30616"/>
    </ligand>
</feature>
<evidence type="ECO:0000256" key="12">
    <source>
        <dbReference type="RuleBase" id="RU004356"/>
    </source>
</evidence>
<proteinExistence type="inferred from homology"/>
<dbReference type="InterPro" id="IPR014746">
    <property type="entry name" value="Gln_synth/guanido_kin_cat_dom"/>
</dbReference>
<feature type="binding site" evidence="7">
    <location>
        <position position="357"/>
    </location>
    <ligand>
        <name>Mg(2+)</name>
        <dbReference type="ChEBI" id="CHEBI:18420"/>
        <label>1</label>
    </ligand>
</feature>
<dbReference type="PROSITE" id="PS00181">
    <property type="entry name" value="GLNA_ATP"/>
    <property type="match status" value="1"/>
</dbReference>
<feature type="binding site" evidence="7">
    <location>
        <position position="132"/>
    </location>
    <ligand>
        <name>Mg(2+)</name>
        <dbReference type="ChEBI" id="CHEBI:18420"/>
        <label>1</label>
    </ligand>
</feature>
<dbReference type="InterPro" id="IPR001637">
    <property type="entry name" value="Gln_synth_I_adenylation_site"/>
</dbReference>
<feature type="binding site" evidence="5">
    <location>
        <position position="359"/>
    </location>
    <ligand>
        <name>L-glutamate</name>
        <dbReference type="ChEBI" id="CHEBI:29985"/>
    </ligand>
</feature>
<organism evidence="15 16">
    <name type="scientific">Puniceibacterium sediminis</name>
    <dbReference type="NCBI Taxonomy" id="1608407"/>
    <lineage>
        <taxon>Bacteria</taxon>
        <taxon>Pseudomonadati</taxon>
        <taxon>Pseudomonadota</taxon>
        <taxon>Alphaproteobacteria</taxon>
        <taxon>Rhodobacterales</taxon>
        <taxon>Paracoccaceae</taxon>
        <taxon>Puniceibacterium</taxon>
    </lineage>
</organism>
<comment type="similarity">
    <text evidence="2 9 10">Belongs to the glutamine synthetase family.</text>
</comment>
<feature type="binding site" evidence="6">
    <location>
        <position position="352"/>
    </location>
    <ligand>
        <name>ATP</name>
        <dbReference type="ChEBI" id="CHEBI:30616"/>
    </ligand>
</feature>
<dbReference type="GO" id="GO:0006542">
    <property type="term" value="P:glutamine biosynthetic process"/>
    <property type="evidence" value="ECO:0007669"/>
    <property type="project" value="InterPro"/>
</dbReference>
<dbReference type="FunFam" id="3.30.590.10:FF:000001">
    <property type="entry name" value="Glutamine synthetase"/>
    <property type="match status" value="1"/>
</dbReference>
<keyword evidence="16" id="KW-1185">Reference proteome</keyword>
<dbReference type="EMBL" id="FZNN01000012">
    <property type="protein sequence ID" value="SNR61269.1"/>
    <property type="molecule type" value="Genomic_DNA"/>
</dbReference>
<evidence type="ECO:0000256" key="11">
    <source>
        <dbReference type="RuleBase" id="RU000387"/>
    </source>
</evidence>
<evidence type="ECO:0000256" key="8">
    <source>
        <dbReference type="PIRSR" id="PIRSR604809-50"/>
    </source>
</evidence>
<feature type="binding site" evidence="7">
    <location>
        <position position="130"/>
    </location>
    <ligand>
        <name>Mg(2+)</name>
        <dbReference type="ChEBI" id="CHEBI:18420"/>
        <label>1</label>
    </ligand>
</feature>
<dbReference type="RefSeq" id="WP_089271443.1">
    <property type="nucleotide sequence ID" value="NZ_FZNN01000012.1"/>
</dbReference>
<dbReference type="Gene3D" id="3.10.20.70">
    <property type="entry name" value="Glutamine synthetase, N-terminal domain"/>
    <property type="match status" value="1"/>
</dbReference>
<evidence type="ECO:0000256" key="1">
    <source>
        <dbReference type="ARBA" id="ARBA00003117"/>
    </source>
</evidence>
<evidence type="ECO:0000259" key="14">
    <source>
        <dbReference type="PROSITE" id="PS51987"/>
    </source>
</evidence>
<evidence type="ECO:0000256" key="10">
    <source>
        <dbReference type="RuleBase" id="RU000384"/>
    </source>
</evidence>
<feature type="binding site" evidence="5">
    <location>
        <position position="321"/>
    </location>
    <ligand>
        <name>L-glutamate</name>
        <dbReference type="ChEBI" id="CHEBI:29985"/>
    </ligand>
</feature>
<comment type="function">
    <text evidence="1">Catalyzes the ATP-dependent biosynthesis of glutamine from glutamate and ammonia.</text>
</comment>
<dbReference type="PANTHER" id="PTHR43407">
    <property type="entry name" value="GLUTAMINE SYNTHETASE"/>
    <property type="match status" value="1"/>
</dbReference>
<dbReference type="Proteomes" id="UP000198417">
    <property type="component" value="Unassembled WGS sequence"/>
</dbReference>
<feature type="binding site" evidence="5">
    <location>
        <begin position="264"/>
        <end position="265"/>
    </location>
    <ligand>
        <name>L-glutamate</name>
        <dbReference type="ChEBI" id="CHEBI:29985"/>
    </ligand>
</feature>
<dbReference type="GO" id="GO:0019740">
    <property type="term" value="P:nitrogen utilization"/>
    <property type="evidence" value="ECO:0007669"/>
    <property type="project" value="TreeGrafter"/>
</dbReference>
<dbReference type="PROSITE" id="PS51987">
    <property type="entry name" value="GS_CATALYTIC"/>
    <property type="match status" value="1"/>
</dbReference>
<dbReference type="AlphaFoldDB" id="A0A238XTD8"/>
<dbReference type="PROSITE" id="PS51986">
    <property type="entry name" value="GS_BETA_GRASP"/>
    <property type="match status" value="1"/>
</dbReference>